<dbReference type="InterPro" id="IPR036396">
    <property type="entry name" value="Cyt_P450_sf"/>
</dbReference>
<gene>
    <name evidence="9" type="ORF">CNMCM5793_000745</name>
    <name evidence="10" type="ORF">CNMCM6106_002074</name>
</gene>
<dbReference type="Pfam" id="PF00067">
    <property type="entry name" value="p450"/>
    <property type="match status" value="2"/>
</dbReference>
<keyword evidence="8" id="KW-0472">Membrane</keyword>
<evidence type="ECO:0000256" key="3">
    <source>
        <dbReference type="ARBA" id="ARBA00022617"/>
    </source>
</evidence>
<keyword evidence="7" id="KW-0503">Monooxygenase</keyword>
<evidence type="ECO:0000256" key="2">
    <source>
        <dbReference type="ARBA" id="ARBA00010617"/>
    </source>
</evidence>
<evidence type="ECO:0000313" key="11">
    <source>
        <dbReference type="Proteomes" id="UP000630445"/>
    </source>
</evidence>
<comment type="similarity">
    <text evidence="2">Belongs to the cytochrome P450 family.</text>
</comment>
<dbReference type="GO" id="GO:0004497">
    <property type="term" value="F:monooxygenase activity"/>
    <property type="evidence" value="ECO:0007669"/>
    <property type="project" value="UniProtKB-KW"/>
</dbReference>
<name>A0A8H6UBC5_9EURO</name>
<evidence type="ECO:0000256" key="7">
    <source>
        <dbReference type="ARBA" id="ARBA00023033"/>
    </source>
</evidence>
<keyword evidence="11" id="KW-1185">Reference proteome</keyword>
<keyword evidence="8" id="KW-0812">Transmembrane</keyword>
<comment type="caution">
    <text evidence="9">The sequence shown here is derived from an EMBL/GenBank/DDBJ whole genome shotgun (WGS) entry which is preliminary data.</text>
</comment>
<dbReference type="PANTHER" id="PTHR46206">
    <property type="entry name" value="CYTOCHROME P450"/>
    <property type="match status" value="1"/>
</dbReference>
<evidence type="ECO:0000313" key="9">
    <source>
        <dbReference type="EMBL" id="KAF7114975.1"/>
    </source>
</evidence>
<keyword evidence="8" id="KW-1133">Transmembrane helix</keyword>
<sequence>MASLLAQDFLNREAIESSIRAVVYLIPLLVLAVYAADYLHGWRRRWLLGPIPLMDDSSYLSPVLRLWGGSDHNYAEGFKRGYNEYNKKGKAWAVPLPGGSGDMVVLPAHCGKEYYNLPKDHLGIREMMAHEINLNHLLDASWKVPVEAMQACSKQQVMKELDPLIVDEVTVGLRRLFGSANPERKLGLEVTAYETISDLVSYLGALLVFGPGFGVDAGLPHKLRQYVLQVEEYTHMRQQWPRILAPFLWQAHPIVRRMKTNRAALKAIIKPEVRRRIHLARAQFKQDKPSSSSEIFYLDSMVGMCFRKGHLGRKQPFRDEEKRIDMIVEETMLMFFEAAEPTSQISTLLLFRILSCPSVVPALREELTKALEIQQGKWSFDVFQHTPKLESFTKETLRMDGIAMVSGSRQVLKKTTIPSIGMTFKPGRYITMSAQAVHYDDELYPDAAKFNPYRFYKPGISASEITRDMMKPSDRWMPFGIGISACPARLIGTRMCQLILCKILLDYEIEVVEVDGVPLYIYVDCILAPNPEVRLCLRGRAQEVNQDLELRAGRGLSAALASSDLSPIQSLKDMDSARQLLLTMISETALLPGSVLALVILAATWIIYHHPGWTGSKFPFVNGSSRLHGQRLQEYREGTASLLARGFEERDVFQIMTHFGPTTVVRSKYAGEIANDKRFNPHLVHPRQFVSFLPGFEMFQLSEKDSGVFHDAIKLRFNRTYGRLLSPISDVLADSLRRVWGVTEDWCEISAVPTLKEIINDVARLLAYGPTLSSDEKWLKAASDHMEATVAAVMDLHEWSPLLQPFIYRVHPSWRRMRALEAKARDTLKMCLARTQKREKQVAGEPWEANHSLEWLKEVADGRSYDPFICLVQFNMFFSATEDFVAQVLYDIADRPELMDQLREEIIAVRPQERSPWSQKALQELELMDSVMKESQRLKPGTLVRVATEPVILSNGARIPAGALVGVATDGMRDPTIYDKPNTFDGHRYLRLKDKPGYERTSKFACNSPIHLGFGYGPGACPGRAFAGAFAKILLCHILMKYEIRPTGLAKTPVVFGIEQEADPDGRLEVRLREPEVDL</sequence>
<dbReference type="Proteomes" id="UP000662466">
    <property type="component" value="Unassembled WGS sequence"/>
</dbReference>
<dbReference type="GO" id="GO:0005506">
    <property type="term" value="F:iron ion binding"/>
    <property type="evidence" value="ECO:0007669"/>
    <property type="project" value="InterPro"/>
</dbReference>
<dbReference type="Proteomes" id="UP000630445">
    <property type="component" value="Unassembled WGS sequence"/>
</dbReference>
<keyword evidence="6" id="KW-0408">Iron</keyword>
<protein>
    <recommendedName>
        <fullName evidence="12">Cytochrome P450</fullName>
    </recommendedName>
</protein>
<dbReference type="GO" id="GO:0020037">
    <property type="term" value="F:heme binding"/>
    <property type="evidence" value="ECO:0007669"/>
    <property type="project" value="InterPro"/>
</dbReference>
<dbReference type="OrthoDB" id="1844152at2759"/>
<evidence type="ECO:0000256" key="5">
    <source>
        <dbReference type="ARBA" id="ARBA00023002"/>
    </source>
</evidence>
<reference evidence="9" key="1">
    <citation type="submission" date="2020-06" db="EMBL/GenBank/DDBJ databases">
        <title>Draft genome sequences of strains closely related to Aspergillus parafelis and Aspergillus hiratsukae.</title>
        <authorList>
            <person name="Dos Santos R.A.C."/>
            <person name="Rivero-Menendez O."/>
            <person name="Steenwyk J.L."/>
            <person name="Mead M.E."/>
            <person name="Goldman G.H."/>
            <person name="Alastruey-Izquierdo A."/>
            <person name="Rokas A."/>
        </authorList>
    </citation>
    <scope>NUCLEOTIDE SEQUENCE</scope>
    <source>
        <strain evidence="9">CNM-CM5793</strain>
        <strain evidence="10">CNM-CM6106</strain>
    </source>
</reference>
<dbReference type="PANTHER" id="PTHR46206:SF2">
    <property type="entry name" value="CYTOCHROME P450 MONOOXYGENASE AUSG-RELATED"/>
    <property type="match status" value="1"/>
</dbReference>
<evidence type="ECO:0000256" key="6">
    <source>
        <dbReference type="ARBA" id="ARBA00023004"/>
    </source>
</evidence>
<keyword evidence="4" id="KW-0479">Metal-binding</keyword>
<keyword evidence="3" id="KW-0349">Heme</keyword>
<evidence type="ECO:0000256" key="8">
    <source>
        <dbReference type="SAM" id="Phobius"/>
    </source>
</evidence>
<dbReference type="GO" id="GO:0019748">
    <property type="term" value="P:secondary metabolic process"/>
    <property type="evidence" value="ECO:0007669"/>
    <property type="project" value="UniProtKB-ARBA"/>
</dbReference>
<dbReference type="EMBL" id="JACBAD010002120">
    <property type="protein sequence ID" value="KAF7114975.1"/>
    <property type="molecule type" value="Genomic_DNA"/>
</dbReference>
<dbReference type="SUPFAM" id="SSF48264">
    <property type="entry name" value="Cytochrome P450"/>
    <property type="match status" value="2"/>
</dbReference>
<dbReference type="EMBL" id="JACBAF010002150">
    <property type="protein sequence ID" value="KAF7166116.1"/>
    <property type="molecule type" value="Genomic_DNA"/>
</dbReference>
<dbReference type="InterPro" id="IPR001128">
    <property type="entry name" value="Cyt_P450"/>
</dbReference>
<proteinExistence type="inferred from homology"/>
<evidence type="ECO:0008006" key="12">
    <source>
        <dbReference type="Google" id="ProtNLM"/>
    </source>
</evidence>
<evidence type="ECO:0000313" key="10">
    <source>
        <dbReference type="EMBL" id="KAF7166116.1"/>
    </source>
</evidence>
<evidence type="ECO:0000256" key="1">
    <source>
        <dbReference type="ARBA" id="ARBA00001971"/>
    </source>
</evidence>
<organism evidence="9 11">
    <name type="scientific">Aspergillus hiratsukae</name>
    <dbReference type="NCBI Taxonomy" id="1194566"/>
    <lineage>
        <taxon>Eukaryota</taxon>
        <taxon>Fungi</taxon>
        <taxon>Dikarya</taxon>
        <taxon>Ascomycota</taxon>
        <taxon>Pezizomycotina</taxon>
        <taxon>Eurotiomycetes</taxon>
        <taxon>Eurotiomycetidae</taxon>
        <taxon>Eurotiales</taxon>
        <taxon>Aspergillaceae</taxon>
        <taxon>Aspergillus</taxon>
        <taxon>Aspergillus subgen. Fumigati</taxon>
    </lineage>
</organism>
<feature type="transmembrane region" description="Helical" evidence="8">
    <location>
        <begin position="21"/>
        <end position="39"/>
    </location>
</feature>
<dbReference type="Gene3D" id="1.10.630.10">
    <property type="entry name" value="Cytochrome P450"/>
    <property type="match status" value="2"/>
</dbReference>
<keyword evidence="5" id="KW-0560">Oxidoreductase</keyword>
<comment type="cofactor">
    <cofactor evidence="1">
        <name>heme</name>
        <dbReference type="ChEBI" id="CHEBI:30413"/>
    </cofactor>
</comment>
<dbReference type="AlphaFoldDB" id="A0A8H6UBC5"/>
<accession>A0A8H6UBC5</accession>
<evidence type="ECO:0000256" key="4">
    <source>
        <dbReference type="ARBA" id="ARBA00022723"/>
    </source>
</evidence>
<dbReference type="GO" id="GO:0016705">
    <property type="term" value="F:oxidoreductase activity, acting on paired donors, with incorporation or reduction of molecular oxygen"/>
    <property type="evidence" value="ECO:0007669"/>
    <property type="project" value="InterPro"/>
</dbReference>
<dbReference type="CDD" id="cd11041">
    <property type="entry name" value="CYP503A1-like"/>
    <property type="match status" value="2"/>
</dbReference>